<feature type="domain" description="Gnk2-homologous" evidence="16">
    <location>
        <begin position="137"/>
        <end position="246"/>
    </location>
</feature>
<dbReference type="CDD" id="cd23509">
    <property type="entry name" value="Gnk2-like"/>
    <property type="match status" value="2"/>
</dbReference>
<dbReference type="Pfam" id="PF01657">
    <property type="entry name" value="Stress-antifung"/>
    <property type="match status" value="2"/>
</dbReference>
<evidence type="ECO:0000256" key="11">
    <source>
        <dbReference type="ARBA" id="ARBA00023136"/>
    </source>
</evidence>
<proteinExistence type="predicted"/>
<keyword evidence="12" id="KW-0675">Receptor</keyword>
<evidence type="ECO:0000256" key="13">
    <source>
        <dbReference type="PROSITE-ProRule" id="PRU10141"/>
    </source>
</evidence>
<evidence type="ECO:0000256" key="8">
    <source>
        <dbReference type="ARBA" id="ARBA00022777"/>
    </source>
</evidence>
<keyword evidence="7 13" id="KW-0547">Nucleotide-binding</keyword>
<dbReference type="PROSITE" id="PS51473">
    <property type="entry name" value="GNK2"/>
    <property type="match status" value="2"/>
</dbReference>
<dbReference type="PANTHER" id="PTHR27002:SF1108">
    <property type="entry name" value="CYSTEINE-RICH RECEPTOR-KINASE-LIKE PROTEIN"/>
    <property type="match status" value="1"/>
</dbReference>
<evidence type="ECO:0000313" key="17">
    <source>
        <dbReference type="EMBL" id="MED6221140.1"/>
    </source>
</evidence>
<dbReference type="Proteomes" id="UP001341840">
    <property type="component" value="Unassembled WGS sequence"/>
</dbReference>
<name>A0ABU6ZGS3_9FABA</name>
<evidence type="ECO:0000256" key="2">
    <source>
        <dbReference type="ARBA" id="ARBA00022527"/>
    </source>
</evidence>
<evidence type="ECO:0000256" key="5">
    <source>
        <dbReference type="ARBA" id="ARBA00022729"/>
    </source>
</evidence>
<dbReference type="SUPFAM" id="SSF56112">
    <property type="entry name" value="Protein kinase-like (PK-like)"/>
    <property type="match status" value="1"/>
</dbReference>
<dbReference type="Gene3D" id="3.30.200.20">
    <property type="entry name" value="Phosphorylase Kinase, domain 1"/>
    <property type="match status" value="1"/>
</dbReference>
<keyword evidence="10" id="KW-1133">Transmembrane helix</keyword>
<keyword evidence="6" id="KW-0677">Repeat</keyword>
<evidence type="ECO:0000313" key="18">
    <source>
        <dbReference type="Proteomes" id="UP001341840"/>
    </source>
</evidence>
<dbReference type="InterPro" id="IPR002902">
    <property type="entry name" value="GNK2"/>
</dbReference>
<feature type="signal peptide" evidence="14">
    <location>
        <begin position="1"/>
        <end position="22"/>
    </location>
</feature>
<comment type="caution">
    <text evidence="17">The sequence shown here is derived from an EMBL/GenBank/DDBJ whole genome shotgun (WGS) entry which is preliminary data.</text>
</comment>
<evidence type="ECO:0000259" key="16">
    <source>
        <dbReference type="PROSITE" id="PS51473"/>
    </source>
</evidence>
<reference evidence="17 18" key="1">
    <citation type="journal article" date="2023" name="Plants (Basel)">
        <title>Bridging the Gap: Combining Genomics and Transcriptomics Approaches to Understand Stylosanthes scabra, an Orphan Legume from the Brazilian Caatinga.</title>
        <authorList>
            <person name="Ferreira-Neto J.R.C."/>
            <person name="da Silva M.D."/>
            <person name="Binneck E."/>
            <person name="de Melo N.F."/>
            <person name="da Silva R.H."/>
            <person name="de Melo A.L.T.M."/>
            <person name="Pandolfi V."/>
            <person name="Bustamante F.O."/>
            <person name="Brasileiro-Vidal A.C."/>
            <person name="Benko-Iseppon A.M."/>
        </authorList>
    </citation>
    <scope>NUCLEOTIDE SEQUENCE [LARGE SCALE GENOMIC DNA]</scope>
    <source>
        <tissue evidence="17">Leaves</tissue>
    </source>
</reference>
<feature type="domain" description="Gnk2-homologous" evidence="16">
    <location>
        <begin position="25"/>
        <end position="131"/>
    </location>
</feature>
<dbReference type="PROSITE" id="PS00107">
    <property type="entry name" value="PROTEIN_KINASE_ATP"/>
    <property type="match status" value="1"/>
</dbReference>
<dbReference type="PANTHER" id="PTHR27002">
    <property type="entry name" value="RECEPTOR-LIKE SERINE/THREONINE-PROTEIN KINASE SD1-8"/>
    <property type="match status" value="1"/>
</dbReference>
<gene>
    <name evidence="17" type="ORF">PIB30_051601</name>
</gene>
<evidence type="ECO:0000256" key="6">
    <source>
        <dbReference type="ARBA" id="ARBA00022737"/>
    </source>
</evidence>
<sequence length="507" mass="56835">MANFSNLFMIMFIINNFAATKAQGPNYLFVYCILENFTPNSTYQKNLRTLYSSLSSKANNSFEFYNTTVSGAVPDDTAYGMFMCRGDTPSDQCGACVQNATLTLSNKDCNSSIEGLIWYDQCMVRYSHTYFFSKLAKEPFKEYVSPTKQVYQETFNRTLLETLNKTADEAAKAPIGKKKFATEEANLPVFQKLYCLAQCTPDLSPQDCRSCLNLSINENVPRCCAGREGARVLYPNCMIRFELYPFYGSLSSPSPAPAGVTTTVGHESTTLEGLQFDLNILKDATNNFSPENLIGKGGFGEVYKGILVDGRSIAVKRLSTSSTQDFGMARIVDTNQEKGETKRIVGTYGYMSPEYVMFGQFSEKSDVFSFGVIILEIISGKKNTRFHDSYGEDLLSYVWRQWQDGTPLNPLDPKMKEKYHEVEVMKCIQIGLLCVQDNSNDRPSMVTVVSYLNNLSLELPSPHEPAFFSHGRFMDPKIRNDSSSSQSAKSSTLFSVNEMSISTFHPR</sequence>
<protein>
    <submittedName>
        <fullName evidence="17">Uncharacterized protein</fullName>
    </submittedName>
</protein>
<keyword evidence="9 13" id="KW-0067">ATP-binding</keyword>
<evidence type="ECO:0000256" key="3">
    <source>
        <dbReference type="ARBA" id="ARBA00022679"/>
    </source>
</evidence>
<dbReference type="InterPro" id="IPR017441">
    <property type="entry name" value="Protein_kinase_ATP_BS"/>
</dbReference>
<keyword evidence="3" id="KW-0808">Transferase</keyword>
<dbReference type="Pfam" id="PF07714">
    <property type="entry name" value="PK_Tyr_Ser-Thr"/>
    <property type="match status" value="1"/>
</dbReference>
<dbReference type="InterPro" id="IPR038408">
    <property type="entry name" value="GNK2_sf"/>
</dbReference>
<feature type="domain" description="Protein kinase" evidence="15">
    <location>
        <begin position="129"/>
        <end position="467"/>
    </location>
</feature>
<evidence type="ECO:0000256" key="10">
    <source>
        <dbReference type="ARBA" id="ARBA00022989"/>
    </source>
</evidence>
<keyword evidence="5 14" id="KW-0732">Signal</keyword>
<evidence type="ECO:0000256" key="4">
    <source>
        <dbReference type="ARBA" id="ARBA00022692"/>
    </source>
</evidence>
<evidence type="ECO:0000259" key="15">
    <source>
        <dbReference type="PROSITE" id="PS50011"/>
    </source>
</evidence>
<organism evidence="17 18">
    <name type="scientific">Stylosanthes scabra</name>
    <dbReference type="NCBI Taxonomy" id="79078"/>
    <lineage>
        <taxon>Eukaryota</taxon>
        <taxon>Viridiplantae</taxon>
        <taxon>Streptophyta</taxon>
        <taxon>Embryophyta</taxon>
        <taxon>Tracheophyta</taxon>
        <taxon>Spermatophyta</taxon>
        <taxon>Magnoliopsida</taxon>
        <taxon>eudicotyledons</taxon>
        <taxon>Gunneridae</taxon>
        <taxon>Pentapetalae</taxon>
        <taxon>rosids</taxon>
        <taxon>fabids</taxon>
        <taxon>Fabales</taxon>
        <taxon>Fabaceae</taxon>
        <taxon>Papilionoideae</taxon>
        <taxon>50 kb inversion clade</taxon>
        <taxon>dalbergioids sensu lato</taxon>
        <taxon>Dalbergieae</taxon>
        <taxon>Pterocarpus clade</taxon>
        <taxon>Stylosanthes</taxon>
    </lineage>
</organism>
<keyword evidence="18" id="KW-1185">Reference proteome</keyword>
<evidence type="ECO:0000256" key="1">
    <source>
        <dbReference type="ARBA" id="ARBA00004167"/>
    </source>
</evidence>
<dbReference type="InterPro" id="IPR000719">
    <property type="entry name" value="Prot_kinase_dom"/>
</dbReference>
<keyword evidence="4" id="KW-0812">Transmembrane</keyword>
<evidence type="ECO:0000256" key="9">
    <source>
        <dbReference type="ARBA" id="ARBA00022840"/>
    </source>
</evidence>
<evidence type="ECO:0000256" key="14">
    <source>
        <dbReference type="SAM" id="SignalP"/>
    </source>
</evidence>
<feature type="binding site" evidence="13">
    <location>
        <position position="316"/>
    </location>
    <ligand>
        <name>ATP</name>
        <dbReference type="ChEBI" id="CHEBI:30616"/>
    </ligand>
</feature>
<accession>A0ABU6ZGS3</accession>
<keyword evidence="2" id="KW-0723">Serine/threonine-protein kinase</keyword>
<dbReference type="InterPro" id="IPR001245">
    <property type="entry name" value="Ser-Thr/Tyr_kinase_cat_dom"/>
</dbReference>
<dbReference type="Gene3D" id="3.30.430.20">
    <property type="entry name" value="Gnk2 domain, C-X8-C-X2-C motif"/>
    <property type="match status" value="2"/>
</dbReference>
<keyword evidence="11" id="KW-0472">Membrane</keyword>
<dbReference type="PROSITE" id="PS50011">
    <property type="entry name" value="PROTEIN_KINASE_DOM"/>
    <property type="match status" value="1"/>
</dbReference>
<feature type="chain" id="PRO_5046041095" evidence="14">
    <location>
        <begin position="23"/>
        <end position="507"/>
    </location>
</feature>
<comment type="subcellular location">
    <subcellularLocation>
        <location evidence="1">Membrane</location>
        <topology evidence="1">Single-pass membrane protein</topology>
    </subcellularLocation>
</comment>
<dbReference type="EMBL" id="JASCZI010272227">
    <property type="protein sequence ID" value="MED6221140.1"/>
    <property type="molecule type" value="Genomic_DNA"/>
</dbReference>
<dbReference type="InterPro" id="IPR011009">
    <property type="entry name" value="Kinase-like_dom_sf"/>
</dbReference>
<evidence type="ECO:0000256" key="12">
    <source>
        <dbReference type="ARBA" id="ARBA00023170"/>
    </source>
</evidence>
<dbReference type="Gene3D" id="1.10.510.10">
    <property type="entry name" value="Transferase(Phosphotransferase) domain 1"/>
    <property type="match status" value="1"/>
</dbReference>
<keyword evidence="8" id="KW-0418">Kinase</keyword>
<evidence type="ECO:0000256" key="7">
    <source>
        <dbReference type="ARBA" id="ARBA00022741"/>
    </source>
</evidence>